<evidence type="ECO:0000313" key="2">
    <source>
        <dbReference type="Proteomes" id="UP001358586"/>
    </source>
</evidence>
<dbReference type="Proteomes" id="UP001358586">
    <property type="component" value="Chromosome 8"/>
</dbReference>
<accession>A0ABR0P044</accession>
<keyword evidence="2" id="KW-1185">Reference proteome</keyword>
<reference evidence="1 2" key="1">
    <citation type="submission" date="2023-03" db="EMBL/GenBank/DDBJ databases">
        <title>WGS of Gossypium arboreum.</title>
        <authorList>
            <person name="Yu D."/>
        </authorList>
    </citation>
    <scope>NUCLEOTIDE SEQUENCE [LARGE SCALE GENOMIC DNA]</scope>
    <source>
        <tissue evidence="1">Leaf</tissue>
    </source>
</reference>
<comment type="caution">
    <text evidence="1">The sequence shown here is derived from an EMBL/GenBank/DDBJ whole genome shotgun (WGS) entry which is preliminary data.</text>
</comment>
<proteinExistence type="predicted"/>
<evidence type="ECO:0000313" key="1">
    <source>
        <dbReference type="EMBL" id="KAK5810969.1"/>
    </source>
</evidence>
<gene>
    <name evidence="1" type="ORF">PVK06_026286</name>
</gene>
<organism evidence="1 2">
    <name type="scientific">Gossypium arboreum</name>
    <name type="common">Tree cotton</name>
    <name type="synonym">Gossypium nanking</name>
    <dbReference type="NCBI Taxonomy" id="29729"/>
    <lineage>
        <taxon>Eukaryota</taxon>
        <taxon>Viridiplantae</taxon>
        <taxon>Streptophyta</taxon>
        <taxon>Embryophyta</taxon>
        <taxon>Tracheophyta</taxon>
        <taxon>Spermatophyta</taxon>
        <taxon>Magnoliopsida</taxon>
        <taxon>eudicotyledons</taxon>
        <taxon>Gunneridae</taxon>
        <taxon>Pentapetalae</taxon>
        <taxon>rosids</taxon>
        <taxon>malvids</taxon>
        <taxon>Malvales</taxon>
        <taxon>Malvaceae</taxon>
        <taxon>Malvoideae</taxon>
        <taxon>Gossypium</taxon>
    </lineage>
</organism>
<protein>
    <submittedName>
        <fullName evidence="1">Uncharacterized protein</fullName>
    </submittedName>
</protein>
<sequence length="164" mass="17920">MTPVDPLDGTQVASAFNSSPMGITREIGKDKRDLDTAYKLVSPLDNSIIIVSREEPNSLETVPSSNYLTGTAENRTQSSLSLIKANHLTETSIVKKLNEGESNGLDMLNASENSRNIPEGFALKLQSRSPEKNIETAIEITQFSGSFIQEQMKVSSSYAFSRCT</sequence>
<dbReference type="EMBL" id="JARKNE010000008">
    <property type="protein sequence ID" value="KAK5810969.1"/>
    <property type="molecule type" value="Genomic_DNA"/>
</dbReference>
<name>A0ABR0P044_GOSAR</name>